<feature type="compositionally biased region" description="Low complexity" evidence="1">
    <location>
        <begin position="84"/>
        <end position="93"/>
    </location>
</feature>
<keyword evidence="2" id="KW-1133">Transmembrane helix</keyword>
<dbReference type="EMBL" id="BAFD01000001">
    <property type="protein sequence ID" value="GAB41871.1"/>
    <property type="molecule type" value="Genomic_DNA"/>
</dbReference>
<comment type="caution">
    <text evidence="3">The sequence shown here is derived from an EMBL/GenBank/DDBJ whole genome shotgun (WGS) entry which is preliminary data.</text>
</comment>
<evidence type="ECO:0000313" key="4">
    <source>
        <dbReference type="Proteomes" id="UP000004881"/>
    </source>
</evidence>
<organism evidence="3 4">
    <name type="scientific">Gordonia terrae NBRC 100016</name>
    <dbReference type="NCBI Taxonomy" id="1089454"/>
    <lineage>
        <taxon>Bacteria</taxon>
        <taxon>Bacillati</taxon>
        <taxon>Actinomycetota</taxon>
        <taxon>Actinomycetes</taxon>
        <taxon>Mycobacteriales</taxon>
        <taxon>Gordoniaceae</taxon>
        <taxon>Gordonia</taxon>
    </lineage>
</organism>
<gene>
    <name evidence="3" type="ORF">GOTRE_001_01200</name>
</gene>
<keyword evidence="4" id="KW-1185">Reference proteome</keyword>
<accession>A0ABQ0H7L1</accession>
<evidence type="ECO:0000313" key="3">
    <source>
        <dbReference type="EMBL" id="GAB41871.1"/>
    </source>
</evidence>
<evidence type="ECO:0008006" key="5">
    <source>
        <dbReference type="Google" id="ProtNLM"/>
    </source>
</evidence>
<name>A0ABQ0H7L1_9ACTN</name>
<protein>
    <recommendedName>
        <fullName evidence="5">Secreted protein</fullName>
    </recommendedName>
</protein>
<feature type="transmembrane region" description="Helical" evidence="2">
    <location>
        <begin position="29"/>
        <end position="49"/>
    </location>
</feature>
<feature type="compositionally biased region" description="Basic and acidic residues" evidence="1">
    <location>
        <begin position="53"/>
        <end position="65"/>
    </location>
</feature>
<keyword evidence="2" id="KW-0472">Membrane</keyword>
<dbReference type="GeneID" id="32688853"/>
<dbReference type="Proteomes" id="UP000004881">
    <property type="component" value="Unassembled WGS sequence"/>
</dbReference>
<feature type="region of interest" description="Disordered" evidence="1">
    <location>
        <begin position="53"/>
        <end position="115"/>
    </location>
</feature>
<evidence type="ECO:0000256" key="1">
    <source>
        <dbReference type="SAM" id="MobiDB-lite"/>
    </source>
</evidence>
<proteinExistence type="predicted"/>
<sequence length="115" mass="11926">MPRITLGAILVLVAIGSTMIVALLGAPDWLIVVVLTGLCVSALVLPTAIREFRPDPQRAADRPDFEDSESPRPTPAHQRRSVQGSDSSSSWFGFDGGWSGDGSSDSAGGSSSGGE</sequence>
<dbReference type="RefSeq" id="WP_004018660.1">
    <property type="nucleotide sequence ID" value="NZ_BAFD01000001.1"/>
</dbReference>
<reference evidence="3 4" key="1">
    <citation type="submission" date="2012-02" db="EMBL/GenBank/DDBJ databases">
        <title>Whole genome shotgun sequence of Gordonia terrae NBRC 100016.</title>
        <authorList>
            <person name="Takarada H."/>
            <person name="Hosoyama A."/>
            <person name="Tsuchikane K."/>
            <person name="Katsumata H."/>
            <person name="Yamazaki S."/>
            <person name="Fujita N."/>
        </authorList>
    </citation>
    <scope>NUCLEOTIDE SEQUENCE [LARGE SCALE GENOMIC DNA]</scope>
    <source>
        <strain evidence="3 4">NBRC 100016</strain>
    </source>
</reference>
<evidence type="ECO:0000256" key="2">
    <source>
        <dbReference type="SAM" id="Phobius"/>
    </source>
</evidence>
<keyword evidence="2" id="KW-0812">Transmembrane</keyword>